<comment type="caution">
    <text evidence="5">The sequence shown here is derived from an EMBL/GenBank/DDBJ whole genome shotgun (WGS) entry which is preliminary data.</text>
</comment>
<dbReference type="PROSITE" id="PS00463">
    <property type="entry name" value="ZN2_CY6_FUNGAL_1"/>
    <property type="match status" value="1"/>
</dbReference>
<evidence type="ECO:0000256" key="1">
    <source>
        <dbReference type="ARBA" id="ARBA00004123"/>
    </source>
</evidence>
<dbReference type="InterPro" id="IPR021858">
    <property type="entry name" value="Fun_TF"/>
</dbReference>
<feature type="domain" description="Zn(2)-C6 fungal-type" evidence="4">
    <location>
        <begin position="32"/>
        <end position="62"/>
    </location>
</feature>
<dbReference type="Gene3D" id="4.10.240.10">
    <property type="entry name" value="Zn(2)-C6 fungal-type DNA-binding domain"/>
    <property type="match status" value="1"/>
</dbReference>
<dbReference type="Proteomes" id="UP001492380">
    <property type="component" value="Unassembled WGS sequence"/>
</dbReference>
<dbReference type="CDD" id="cd00067">
    <property type="entry name" value="GAL4"/>
    <property type="match status" value="1"/>
</dbReference>
<dbReference type="Pfam" id="PF00172">
    <property type="entry name" value="Zn_clus"/>
    <property type="match status" value="1"/>
</dbReference>
<name>A0ABR1YBS5_9PEZI</name>
<keyword evidence="2" id="KW-0539">Nucleus</keyword>
<keyword evidence="6" id="KW-1185">Reference proteome</keyword>
<sequence>MAGPATKSTSSSSAQAGAKKSSNRSHKRSRTGCFTCRLRRKKCDEVKPGCKACKNLGLQCQYKRPMWWSNQEERLAQKEKIKNIIKRTKLTEKTYHAVPINTQSPPSLCNSVPTSDGFSDSMSKTRAASVDSQLSDFNNMSPPQMYNMGMALPPYEPSCPPYPGFAPYEIDIKTECQTFINDVPTRRDSTISSFSAFQPPSVGSSLAPENWVQQDYFEQQQDFFDEPLDMNFLEFTHGPVMPSYQAVIQVDEADQPLLNHFIDKVVPRIFPILEVTQYGSARAELIFPNLESNKPFLHCCLSIAAQHMKATQVAKDADEEQNINQSIIHHRLLTITELCESLARDADYAQTLEAQLAVILFQCSVGIPDDGLQDIPWYDHFEGATKLIERLDLANSLVAMNGNPTAQVPFNVSLVAWIDILGATMLGRSPMLADAYRQKMLAGASTGLAELMGCEDQIMYLISEIACLESIKTGMDDSTLCSHITLVGKQITLTEQAAGPVGNCYSSSGAIKPAQLRNNITAVFRIATRILLCSMVPGFNRRQPTAMKLVDELTTVMSFIPTGADGLDKSLVWPLLIAGSHSLEGSGFRTMFAERAELMGEEAKFGSFGQIKELLKDVWAINDANLATGDEENVHWRDVMRQKGWDFLLI</sequence>
<dbReference type="PANTHER" id="PTHR37534">
    <property type="entry name" value="TRANSCRIPTIONAL ACTIVATOR PROTEIN UGA3"/>
    <property type="match status" value="1"/>
</dbReference>
<dbReference type="Pfam" id="PF11951">
    <property type="entry name" value="Fungal_trans_2"/>
    <property type="match status" value="1"/>
</dbReference>
<reference evidence="5 6" key="1">
    <citation type="submission" date="2024-04" db="EMBL/GenBank/DDBJ databases">
        <title>Phyllosticta paracitricarpa is synonymous to the EU quarantine fungus P. citricarpa based on phylogenomic analyses.</title>
        <authorList>
            <consortium name="Lawrence Berkeley National Laboratory"/>
            <person name="Van Ingen-Buijs V.A."/>
            <person name="Van Westerhoven A.C."/>
            <person name="Haridas S."/>
            <person name="Skiadas P."/>
            <person name="Martin F."/>
            <person name="Groenewald J.Z."/>
            <person name="Crous P.W."/>
            <person name="Seidl M.F."/>
        </authorList>
    </citation>
    <scope>NUCLEOTIDE SEQUENCE [LARGE SCALE GENOMIC DNA]</scope>
    <source>
        <strain evidence="5 6">CBS 123374</strain>
    </source>
</reference>
<feature type="compositionally biased region" description="Low complexity" evidence="3">
    <location>
        <begin position="1"/>
        <end position="20"/>
    </location>
</feature>
<evidence type="ECO:0000259" key="4">
    <source>
        <dbReference type="PROSITE" id="PS50048"/>
    </source>
</evidence>
<proteinExistence type="predicted"/>
<dbReference type="InterPro" id="IPR036864">
    <property type="entry name" value="Zn2-C6_fun-type_DNA-bd_sf"/>
</dbReference>
<evidence type="ECO:0000256" key="2">
    <source>
        <dbReference type="ARBA" id="ARBA00023242"/>
    </source>
</evidence>
<evidence type="ECO:0000313" key="5">
    <source>
        <dbReference type="EMBL" id="KAK8224758.1"/>
    </source>
</evidence>
<dbReference type="PROSITE" id="PS50048">
    <property type="entry name" value="ZN2_CY6_FUNGAL_2"/>
    <property type="match status" value="1"/>
</dbReference>
<gene>
    <name evidence="5" type="ORF">HDK90DRAFT_421711</name>
</gene>
<evidence type="ECO:0000313" key="6">
    <source>
        <dbReference type="Proteomes" id="UP001492380"/>
    </source>
</evidence>
<dbReference type="InterPro" id="IPR001138">
    <property type="entry name" value="Zn2Cys6_DnaBD"/>
</dbReference>
<feature type="region of interest" description="Disordered" evidence="3">
    <location>
        <begin position="1"/>
        <end position="28"/>
    </location>
</feature>
<evidence type="ECO:0000256" key="3">
    <source>
        <dbReference type="SAM" id="MobiDB-lite"/>
    </source>
</evidence>
<protein>
    <submittedName>
        <fullName evidence="5">Fungal-specific transcription factor domain-containing protein</fullName>
    </submittedName>
</protein>
<dbReference type="EMBL" id="JBBWRZ010000012">
    <property type="protein sequence ID" value="KAK8224758.1"/>
    <property type="molecule type" value="Genomic_DNA"/>
</dbReference>
<accession>A0ABR1YBS5</accession>
<comment type="subcellular location">
    <subcellularLocation>
        <location evidence="1">Nucleus</location>
    </subcellularLocation>
</comment>
<dbReference type="SUPFAM" id="SSF57701">
    <property type="entry name" value="Zn2/Cys6 DNA-binding domain"/>
    <property type="match status" value="1"/>
</dbReference>
<dbReference type="SMART" id="SM00066">
    <property type="entry name" value="GAL4"/>
    <property type="match status" value="1"/>
</dbReference>
<dbReference type="PANTHER" id="PTHR37534:SF12">
    <property type="entry name" value="ZN(2)-C6 FUNGAL-TYPE DOMAIN-CONTAINING PROTEIN"/>
    <property type="match status" value="1"/>
</dbReference>
<organism evidence="5 6">
    <name type="scientific">Phyllosticta capitalensis</name>
    <dbReference type="NCBI Taxonomy" id="121624"/>
    <lineage>
        <taxon>Eukaryota</taxon>
        <taxon>Fungi</taxon>
        <taxon>Dikarya</taxon>
        <taxon>Ascomycota</taxon>
        <taxon>Pezizomycotina</taxon>
        <taxon>Dothideomycetes</taxon>
        <taxon>Dothideomycetes incertae sedis</taxon>
        <taxon>Botryosphaeriales</taxon>
        <taxon>Phyllostictaceae</taxon>
        <taxon>Phyllosticta</taxon>
    </lineage>
</organism>